<name>A0ABY4L3F9_THEAE</name>
<protein>
    <submittedName>
        <fullName evidence="2">Uncharacterized protein</fullName>
    </submittedName>
</protein>
<organism evidence="2 3">
    <name type="scientific">Thermobifida alba</name>
    <name type="common">Thermomonospora alba</name>
    <dbReference type="NCBI Taxonomy" id="53522"/>
    <lineage>
        <taxon>Bacteria</taxon>
        <taxon>Bacillati</taxon>
        <taxon>Actinomycetota</taxon>
        <taxon>Actinomycetes</taxon>
        <taxon>Streptosporangiales</taxon>
        <taxon>Nocardiopsidaceae</taxon>
        <taxon>Thermobifida</taxon>
    </lineage>
</organism>
<evidence type="ECO:0000313" key="2">
    <source>
        <dbReference type="EMBL" id="UPT22230.1"/>
    </source>
</evidence>
<reference evidence="2 3" key="1">
    <citation type="submission" date="2020-04" db="EMBL/GenBank/DDBJ databases">
        <title>Thermobifida alba genome sequencing and assembly.</title>
        <authorList>
            <person name="Luzics S."/>
            <person name="Horvath B."/>
            <person name="Nagy I."/>
            <person name="Toth A."/>
            <person name="Nagy I."/>
            <person name="Kukolya J."/>
        </authorList>
    </citation>
    <scope>NUCLEOTIDE SEQUENCE [LARGE SCALE GENOMIC DNA]</scope>
    <source>
        <strain evidence="2 3">DSM 43795</strain>
    </source>
</reference>
<proteinExistence type="predicted"/>
<keyword evidence="3" id="KW-1185">Reference proteome</keyword>
<evidence type="ECO:0000313" key="3">
    <source>
        <dbReference type="Proteomes" id="UP000832041"/>
    </source>
</evidence>
<evidence type="ECO:0000256" key="1">
    <source>
        <dbReference type="SAM" id="MobiDB-lite"/>
    </source>
</evidence>
<sequence>MLSGLSTVSSVSAERTTEPSVGRAAASPDGIGDIVMAGARTRYAHLAAHSLPTVGRLMAAAHGAAAVLARTRLWPRRYGHWQRPPRAARRHARGRMRMSVVALAPNGFVALPAARPGSQAAHGDVLLLVSGRIHAVVTGSGGRLLAVQELVAGRTRVLGGVDGRQLVNTGSETAVVVRVTA</sequence>
<dbReference type="EMBL" id="CP051627">
    <property type="protein sequence ID" value="UPT22230.1"/>
    <property type="molecule type" value="Genomic_DNA"/>
</dbReference>
<dbReference type="Proteomes" id="UP000832041">
    <property type="component" value="Chromosome"/>
</dbReference>
<accession>A0ABY4L3F9</accession>
<gene>
    <name evidence="2" type="ORF">FOF52_15705</name>
</gene>
<feature type="compositionally biased region" description="Polar residues" evidence="1">
    <location>
        <begin position="1"/>
        <end position="14"/>
    </location>
</feature>
<dbReference type="RefSeq" id="WP_248590711.1">
    <property type="nucleotide sequence ID" value="NZ_BAABEB010000005.1"/>
</dbReference>
<feature type="region of interest" description="Disordered" evidence="1">
    <location>
        <begin position="1"/>
        <end position="25"/>
    </location>
</feature>